<dbReference type="InterPro" id="IPR040144">
    <property type="entry name" value="RAP1GDS1"/>
</dbReference>
<dbReference type="Gene3D" id="1.25.10.10">
    <property type="entry name" value="Leucine-rich Repeat Variant"/>
    <property type="match status" value="2"/>
</dbReference>
<accession>A0AA39WHP9</accession>
<dbReference type="InterPro" id="IPR011989">
    <property type="entry name" value="ARM-like"/>
</dbReference>
<evidence type="ECO:0000313" key="2">
    <source>
        <dbReference type="EMBL" id="KAK0615611.1"/>
    </source>
</evidence>
<sequence length="700" mass="75058">MSLVSEQVTALFQKPATGNVGEAVGTLSISNHVENGVDVAEKGRNAWRTENMKQVLAIAQQAWDSRQEKDLALVAEKIADGARDSAWRFPIGETGILDFFLTVIPAQGLDQTLTIQTLRVIGNASADCEENRARVLESDQLRTIIIGFLNDDSLLSFVIPVIYNISVDYDPAQLQICEAGLSSKLVDIISGARLLLCQNSLNIIIRLLELLVSQDAEPKFANPASPALLLSLAITKASQLDLEEFTGLCTVALAYLTYEQFQTAFLESNSFEALQDAFHLSHTKFDPANSDPEVAEQLTQVWNAFETIFADISALPEFDVLYPLDHPVVKRLVAWLGTPASFAHLQTAACLSLGNLARSDDTCLTLIDDVSPDLFEILARAVAPLLGSLLDTILPALWGAPAAQPQVQHTSISLARLLLTSCPANVRRFCAGGATKLQALMALSAGIPAEPTRIEIARVVCAACRTLQSSSASEAEPILSEADWPSTGDDDQEDDTPRARFYTGPHADAVAKALGTLLTQQRFPTIRSEVLFVLALMSRSRDGARMAVRVLQPFAVCKTLVEIVSGLENMMVDGQGLAAAAATAGEVEVGGGSVVGGSPSRVTEVSGDDDAVIVAATDGDDDDAAAAVSTQLVDGLELEPQQVDPKLSVGAVRVNRENGLVLVAEVLRGFGEELSPFRKRVFEEMLSQGGELILEQRKQS</sequence>
<keyword evidence="3" id="KW-1185">Reference proteome</keyword>
<dbReference type="PANTHER" id="PTHR10957">
    <property type="entry name" value="RAP1 GTPASE-GDP DISSOCIATION STIMULATOR 1"/>
    <property type="match status" value="1"/>
</dbReference>
<dbReference type="AlphaFoldDB" id="A0AA39WHP9"/>
<comment type="caution">
    <text evidence="2">The sequence shown here is derived from an EMBL/GenBank/DDBJ whole genome shotgun (WGS) entry which is preliminary data.</text>
</comment>
<dbReference type="SUPFAM" id="SSF48371">
    <property type="entry name" value="ARM repeat"/>
    <property type="match status" value="1"/>
</dbReference>
<name>A0AA39WHP9_9PEZI</name>
<dbReference type="GO" id="GO:0005085">
    <property type="term" value="F:guanyl-nucleotide exchange factor activity"/>
    <property type="evidence" value="ECO:0007669"/>
    <property type="project" value="InterPro"/>
</dbReference>
<organism evidence="2 3">
    <name type="scientific">Bombardia bombarda</name>
    <dbReference type="NCBI Taxonomy" id="252184"/>
    <lineage>
        <taxon>Eukaryota</taxon>
        <taxon>Fungi</taxon>
        <taxon>Dikarya</taxon>
        <taxon>Ascomycota</taxon>
        <taxon>Pezizomycotina</taxon>
        <taxon>Sordariomycetes</taxon>
        <taxon>Sordariomycetidae</taxon>
        <taxon>Sordariales</taxon>
        <taxon>Lasiosphaeriaceae</taxon>
        <taxon>Bombardia</taxon>
    </lineage>
</organism>
<protein>
    <submittedName>
        <fullName evidence="2">Uncharacterized protein</fullName>
    </submittedName>
</protein>
<evidence type="ECO:0000256" key="1">
    <source>
        <dbReference type="SAM" id="MobiDB-lite"/>
    </source>
</evidence>
<dbReference type="Proteomes" id="UP001174934">
    <property type="component" value="Unassembled WGS sequence"/>
</dbReference>
<feature type="region of interest" description="Disordered" evidence="1">
    <location>
        <begin position="474"/>
        <end position="498"/>
    </location>
</feature>
<proteinExistence type="predicted"/>
<reference evidence="2" key="1">
    <citation type="submission" date="2023-06" db="EMBL/GenBank/DDBJ databases">
        <title>Genome-scale phylogeny and comparative genomics of the fungal order Sordariales.</title>
        <authorList>
            <consortium name="Lawrence Berkeley National Laboratory"/>
            <person name="Hensen N."/>
            <person name="Bonometti L."/>
            <person name="Westerberg I."/>
            <person name="Brannstrom I.O."/>
            <person name="Guillou S."/>
            <person name="Cros-Aarteil S."/>
            <person name="Calhoun S."/>
            <person name="Haridas S."/>
            <person name="Kuo A."/>
            <person name="Mondo S."/>
            <person name="Pangilinan J."/>
            <person name="Riley R."/>
            <person name="LaButti K."/>
            <person name="Andreopoulos B."/>
            <person name="Lipzen A."/>
            <person name="Chen C."/>
            <person name="Yanf M."/>
            <person name="Daum C."/>
            <person name="Ng V."/>
            <person name="Clum A."/>
            <person name="Steindorff A."/>
            <person name="Ohm R."/>
            <person name="Martin F."/>
            <person name="Silar P."/>
            <person name="Natvig D."/>
            <person name="Lalanne C."/>
            <person name="Gautier V."/>
            <person name="Ament-velasquez S.L."/>
            <person name="Kruys A."/>
            <person name="Hutchinson M.I."/>
            <person name="Powell A.J."/>
            <person name="Barry K."/>
            <person name="Miller A.N."/>
            <person name="Grigoriev I.V."/>
            <person name="Debuchy R."/>
            <person name="Gladieux P."/>
            <person name="Thoren M.H."/>
            <person name="Johannesson H."/>
        </authorList>
    </citation>
    <scope>NUCLEOTIDE SEQUENCE</scope>
    <source>
        <strain evidence="2">SMH3391-2</strain>
    </source>
</reference>
<dbReference type="EMBL" id="JAULSR010000006">
    <property type="protein sequence ID" value="KAK0615611.1"/>
    <property type="molecule type" value="Genomic_DNA"/>
</dbReference>
<gene>
    <name evidence="2" type="ORF">B0T17DRAFT_538607</name>
</gene>
<evidence type="ECO:0000313" key="3">
    <source>
        <dbReference type="Proteomes" id="UP001174934"/>
    </source>
</evidence>
<dbReference type="InterPro" id="IPR016024">
    <property type="entry name" value="ARM-type_fold"/>
</dbReference>